<proteinExistence type="inferred from homology"/>
<keyword evidence="3" id="KW-0813">Transport</keyword>
<name>A0AAJ2NTB5_ALKPS</name>
<protein>
    <submittedName>
        <fullName evidence="6">ABC transporter substrate-binding protein</fullName>
    </submittedName>
</protein>
<evidence type="ECO:0000259" key="5">
    <source>
        <dbReference type="Pfam" id="PF00496"/>
    </source>
</evidence>
<accession>A0AAJ2NTB5</accession>
<gene>
    <name evidence="6" type="ORF">RYX45_22385</name>
</gene>
<evidence type="ECO:0000313" key="7">
    <source>
        <dbReference type="Proteomes" id="UP001285636"/>
    </source>
</evidence>
<organism evidence="6 7">
    <name type="scientific">Alkalihalophilus pseudofirmus</name>
    <name type="common">Bacillus pseudofirmus</name>
    <dbReference type="NCBI Taxonomy" id="79885"/>
    <lineage>
        <taxon>Bacteria</taxon>
        <taxon>Bacillati</taxon>
        <taxon>Bacillota</taxon>
        <taxon>Bacilli</taxon>
        <taxon>Bacillales</taxon>
        <taxon>Bacillaceae</taxon>
        <taxon>Alkalihalophilus</taxon>
    </lineage>
</organism>
<evidence type="ECO:0000313" key="6">
    <source>
        <dbReference type="EMBL" id="MDV2887919.1"/>
    </source>
</evidence>
<feature type="non-terminal residue" evidence="6">
    <location>
        <position position="89"/>
    </location>
</feature>
<dbReference type="InterPro" id="IPR000914">
    <property type="entry name" value="SBP_5_dom"/>
</dbReference>
<evidence type="ECO:0000256" key="1">
    <source>
        <dbReference type="ARBA" id="ARBA00004193"/>
    </source>
</evidence>
<dbReference type="InterPro" id="IPR039424">
    <property type="entry name" value="SBP_5"/>
</dbReference>
<dbReference type="GO" id="GO:0015833">
    <property type="term" value="P:peptide transport"/>
    <property type="evidence" value="ECO:0007669"/>
    <property type="project" value="TreeGrafter"/>
</dbReference>
<dbReference type="InterPro" id="IPR023765">
    <property type="entry name" value="SBP_5_CS"/>
</dbReference>
<dbReference type="PANTHER" id="PTHR30290">
    <property type="entry name" value="PERIPLASMIC BINDING COMPONENT OF ABC TRANSPORTER"/>
    <property type="match status" value="1"/>
</dbReference>
<dbReference type="PANTHER" id="PTHR30290:SF9">
    <property type="entry name" value="OLIGOPEPTIDE-BINDING PROTEIN APPA"/>
    <property type="match status" value="1"/>
</dbReference>
<keyword evidence="4" id="KW-0732">Signal</keyword>
<dbReference type="Gene3D" id="3.40.190.10">
    <property type="entry name" value="Periplasmic binding protein-like II"/>
    <property type="match status" value="1"/>
</dbReference>
<dbReference type="SUPFAM" id="SSF53850">
    <property type="entry name" value="Periplasmic binding protein-like II"/>
    <property type="match status" value="1"/>
</dbReference>
<dbReference type="GO" id="GO:0005886">
    <property type="term" value="C:plasma membrane"/>
    <property type="evidence" value="ECO:0007669"/>
    <property type="project" value="UniProtKB-SubCell"/>
</dbReference>
<evidence type="ECO:0000256" key="4">
    <source>
        <dbReference type="ARBA" id="ARBA00022729"/>
    </source>
</evidence>
<dbReference type="AlphaFoldDB" id="A0AAJ2NTB5"/>
<dbReference type="GO" id="GO:1904680">
    <property type="term" value="F:peptide transmembrane transporter activity"/>
    <property type="evidence" value="ECO:0007669"/>
    <property type="project" value="TreeGrafter"/>
</dbReference>
<reference evidence="6" key="1">
    <citation type="submission" date="2023-10" db="EMBL/GenBank/DDBJ databases">
        <title>Screening of Alkalihalophilus pseudofirmusBZ-TG-HK211 and Its Alleviation of Salt Stress on Rapeseed Growth.</title>
        <authorList>
            <person name="Zhao B."/>
            <person name="Guo T."/>
        </authorList>
    </citation>
    <scope>NUCLEOTIDE SEQUENCE</scope>
    <source>
        <strain evidence="6">BZ-TG-HK211</strain>
    </source>
</reference>
<comment type="subcellular location">
    <subcellularLocation>
        <location evidence="1">Cell membrane</location>
        <topology evidence="1">Lipid-anchor</topology>
    </subcellularLocation>
</comment>
<sequence>ILSTNAGDYQFLWPVYDTLTRYNSKLELQPGLAEKWEYPDDKTLVLHLRKGVKFHDGTDFDAEAVKINMERVKSKDSTISDFKNVESFE</sequence>
<dbReference type="EMBL" id="JAWJAY010000651">
    <property type="protein sequence ID" value="MDV2887919.1"/>
    <property type="molecule type" value="Genomic_DNA"/>
</dbReference>
<feature type="non-terminal residue" evidence="6">
    <location>
        <position position="1"/>
    </location>
</feature>
<feature type="domain" description="Solute-binding protein family 5" evidence="5">
    <location>
        <begin position="27"/>
        <end position="80"/>
    </location>
</feature>
<comment type="similarity">
    <text evidence="2">Belongs to the bacterial solute-binding protein 5 family.</text>
</comment>
<dbReference type="PROSITE" id="PS01040">
    <property type="entry name" value="SBP_BACTERIAL_5"/>
    <property type="match status" value="1"/>
</dbReference>
<evidence type="ECO:0000256" key="2">
    <source>
        <dbReference type="ARBA" id="ARBA00005695"/>
    </source>
</evidence>
<evidence type="ECO:0000256" key="3">
    <source>
        <dbReference type="ARBA" id="ARBA00022448"/>
    </source>
</evidence>
<dbReference type="RefSeq" id="WP_323468029.1">
    <property type="nucleotide sequence ID" value="NZ_JAWJAY010000651.1"/>
</dbReference>
<dbReference type="Proteomes" id="UP001285636">
    <property type="component" value="Unassembled WGS sequence"/>
</dbReference>
<comment type="caution">
    <text evidence="6">The sequence shown here is derived from an EMBL/GenBank/DDBJ whole genome shotgun (WGS) entry which is preliminary data.</text>
</comment>
<dbReference type="Pfam" id="PF00496">
    <property type="entry name" value="SBP_bac_5"/>
    <property type="match status" value="1"/>
</dbReference>